<dbReference type="AlphaFoldDB" id="A0A0R2LYR3"/>
<dbReference type="EMBL" id="JQCA01000029">
    <property type="protein sequence ID" value="KRO04610.1"/>
    <property type="molecule type" value="Genomic_DNA"/>
</dbReference>
<feature type="transmembrane region" description="Helical" evidence="1">
    <location>
        <begin position="42"/>
        <end position="61"/>
    </location>
</feature>
<evidence type="ECO:0008006" key="4">
    <source>
        <dbReference type="Google" id="ProtNLM"/>
    </source>
</evidence>
<name>A0A0R2LYR3_9LACO</name>
<feature type="transmembrane region" description="Helical" evidence="1">
    <location>
        <begin position="497"/>
        <end position="515"/>
    </location>
</feature>
<keyword evidence="3" id="KW-1185">Reference proteome</keyword>
<dbReference type="RefSeq" id="WP_057877801.1">
    <property type="nucleotide sequence ID" value="NZ_JQCA01000029.1"/>
</dbReference>
<dbReference type="Proteomes" id="UP000051906">
    <property type="component" value="Unassembled WGS sequence"/>
</dbReference>
<comment type="caution">
    <text evidence="2">The sequence shown here is derived from an EMBL/GenBank/DDBJ whole genome shotgun (WGS) entry which is preliminary data.</text>
</comment>
<keyword evidence="1" id="KW-1133">Transmembrane helix</keyword>
<feature type="transmembrane region" description="Helical" evidence="1">
    <location>
        <begin position="234"/>
        <end position="265"/>
    </location>
</feature>
<dbReference type="PATRIC" id="fig|616990.3.peg.1097"/>
<accession>A0A0R2LYR3</accession>
<evidence type="ECO:0000313" key="2">
    <source>
        <dbReference type="EMBL" id="KRO04610.1"/>
    </source>
</evidence>
<keyword evidence="1" id="KW-0472">Membrane</keyword>
<keyword evidence="1" id="KW-0812">Transmembrane</keyword>
<gene>
    <name evidence="2" type="ORF">IV54_GL001015</name>
</gene>
<dbReference type="STRING" id="616990.IV54_GL001015"/>
<dbReference type="OrthoDB" id="2240371at2"/>
<sequence>MTTRQRLTTGLVGLISLTLFLTGVLAGVSPVGFRTDHNWLSPLVILLGAGVYLGIIGLLFRWFHRRTATQHRWLSWGLWGVLLAIQLFVAFNWVSAPRADLYFVHQQALTLLHGHADWSTYFYTYPNNINFTLVLAGLMKIAQLFGTTLTGIDLNLIQFAWLDCGLLAFWCVLRRRNIARGHLFLVIIMGTVPLYAYALNTYSDLAVLPIGLLVLAGLSNLLRATTWPKRLGWTLFVGVFLTFAILMKANFIVLAIAVILGLWLVNNASPRPWLARTSITVLLIAMLGAGIGGSHAVQRAAGYQEDPSLALPATSWIAMSWNPTTHGEYSRPDVDSIRDEPTAARKQALAKKHLEESWQTLGIGGVMYHLVKKTKLFLATGTFDAFQITADFEQAPNWYRQHRNTVEWFLANWSQLNYLALLIVSCGWGVQQIRRRRLSATYLIGGLFVIGLICFHVIFWETEERYALPILPLLIAGTAAGYRQPLNLLRWSTRSRWIPLGMALAFSGLILVSAWQNYGLTTTPVDNPIYVINQNEGRYFQNHHFKLKPGKSLTQPLTAPIAFDRLSIDPTFPFRGQITLRNDQGRIVWHTPEPDPLIQLKQDLPVQPAGHYRLTITNLQPTPVKFVTVPATYPVLPEPIVGHPDQYLRFHLTQRNVAPVIDRGQFWLILGTVWLGGLLIIDRFYWYRRQI</sequence>
<feature type="transmembrane region" description="Helical" evidence="1">
    <location>
        <begin position="73"/>
        <end position="94"/>
    </location>
</feature>
<proteinExistence type="predicted"/>
<feature type="transmembrane region" description="Helical" evidence="1">
    <location>
        <begin position="277"/>
        <end position="297"/>
    </location>
</feature>
<protein>
    <recommendedName>
        <fullName evidence="4">Glycosyltransferase RgtA/B/C/D-like domain-containing protein</fullName>
    </recommendedName>
</protein>
<feature type="transmembrane region" description="Helical" evidence="1">
    <location>
        <begin position="205"/>
        <end position="222"/>
    </location>
</feature>
<feature type="transmembrane region" description="Helical" evidence="1">
    <location>
        <begin position="440"/>
        <end position="460"/>
    </location>
</feature>
<feature type="transmembrane region" description="Helical" evidence="1">
    <location>
        <begin position="466"/>
        <end position="485"/>
    </location>
</feature>
<evidence type="ECO:0000313" key="3">
    <source>
        <dbReference type="Proteomes" id="UP000051906"/>
    </source>
</evidence>
<feature type="transmembrane region" description="Helical" evidence="1">
    <location>
        <begin position="156"/>
        <end position="173"/>
    </location>
</feature>
<feature type="transmembrane region" description="Helical" evidence="1">
    <location>
        <begin position="182"/>
        <end position="199"/>
    </location>
</feature>
<feature type="transmembrane region" description="Helical" evidence="1">
    <location>
        <begin position="666"/>
        <end position="686"/>
    </location>
</feature>
<reference evidence="2 3" key="1">
    <citation type="journal article" date="2015" name="Genome Announc.">
        <title>Expanding the biotechnology potential of lactobacilli through comparative genomics of 213 strains and associated genera.</title>
        <authorList>
            <person name="Sun Z."/>
            <person name="Harris H.M."/>
            <person name="McCann A."/>
            <person name="Guo C."/>
            <person name="Argimon S."/>
            <person name="Zhang W."/>
            <person name="Yang X."/>
            <person name="Jeffery I.B."/>
            <person name="Cooney J.C."/>
            <person name="Kagawa T.F."/>
            <person name="Liu W."/>
            <person name="Song Y."/>
            <person name="Salvetti E."/>
            <person name="Wrobel A."/>
            <person name="Rasinkangas P."/>
            <person name="Parkhill J."/>
            <person name="Rea M.C."/>
            <person name="O'Sullivan O."/>
            <person name="Ritari J."/>
            <person name="Douillard F.P."/>
            <person name="Paul Ross R."/>
            <person name="Yang R."/>
            <person name="Briner A.E."/>
            <person name="Felis G.E."/>
            <person name="de Vos W.M."/>
            <person name="Barrangou R."/>
            <person name="Klaenhammer T.R."/>
            <person name="Caufield P.W."/>
            <person name="Cui Y."/>
            <person name="Zhang H."/>
            <person name="O'Toole P.W."/>
        </authorList>
    </citation>
    <scope>NUCLEOTIDE SEQUENCE [LARGE SCALE GENOMIC DNA]</scope>
    <source>
        <strain evidence="2 3">DSM 22467</strain>
    </source>
</reference>
<evidence type="ECO:0000256" key="1">
    <source>
        <dbReference type="SAM" id="Phobius"/>
    </source>
</evidence>
<organism evidence="2 3">
    <name type="scientific">Levilactobacillus paucivorans</name>
    <dbReference type="NCBI Taxonomy" id="616990"/>
    <lineage>
        <taxon>Bacteria</taxon>
        <taxon>Bacillati</taxon>
        <taxon>Bacillota</taxon>
        <taxon>Bacilli</taxon>
        <taxon>Lactobacillales</taxon>
        <taxon>Lactobacillaceae</taxon>
        <taxon>Levilactobacillus</taxon>
    </lineage>
</organism>